<keyword evidence="3" id="KW-1185">Reference proteome</keyword>
<sequence length="69" mass="7607">MDVNVATCRRARESPSIEKNKTKKRIDSDLCPVAPIEGPIIQAEKNKNIYDAAIGIGVDKEHRDSLTAD</sequence>
<evidence type="ECO:0000256" key="1">
    <source>
        <dbReference type="SAM" id="MobiDB-lite"/>
    </source>
</evidence>
<organism evidence="2 3">
    <name type="scientific">Daphnia magna</name>
    <dbReference type="NCBI Taxonomy" id="35525"/>
    <lineage>
        <taxon>Eukaryota</taxon>
        <taxon>Metazoa</taxon>
        <taxon>Ecdysozoa</taxon>
        <taxon>Arthropoda</taxon>
        <taxon>Crustacea</taxon>
        <taxon>Branchiopoda</taxon>
        <taxon>Diplostraca</taxon>
        <taxon>Cladocera</taxon>
        <taxon>Anomopoda</taxon>
        <taxon>Daphniidae</taxon>
        <taxon>Daphnia</taxon>
    </lineage>
</organism>
<evidence type="ECO:0000313" key="2">
    <source>
        <dbReference type="EMBL" id="KAK4018182.1"/>
    </source>
</evidence>
<reference evidence="2 3" key="1">
    <citation type="journal article" date="2023" name="Nucleic Acids Res.">
        <title>The hologenome of Daphnia magna reveals possible DNA methylation and microbiome-mediated evolution of the host genome.</title>
        <authorList>
            <person name="Chaturvedi A."/>
            <person name="Li X."/>
            <person name="Dhandapani V."/>
            <person name="Marshall H."/>
            <person name="Kissane S."/>
            <person name="Cuenca-Cambronero M."/>
            <person name="Asole G."/>
            <person name="Calvet F."/>
            <person name="Ruiz-Romero M."/>
            <person name="Marangio P."/>
            <person name="Guigo R."/>
            <person name="Rago D."/>
            <person name="Mirbahai L."/>
            <person name="Eastwood N."/>
            <person name="Colbourne J.K."/>
            <person name="Zhou J."/>
            <person name="Mallon E."/>
            <person name="Orsini L."/>
        </authorList>
    </citation>
    <scope>NUCLEOTIDE SEQUENCE [LARGE SCALE GENOMIC DNA]</scope>
    <source>
        <strain evidence="2">LRV0_1</strain>
    </source>
</reference>
<dbReference type="Proteomes" id="UP001234178">
    <property type="component" value="Unassembled WGS sequence"/>
</dbReference>
<dbReference type="EMBL" id="JAOYFB010000036">
    <property type="protein sequence ID" value="KAK4018182.1"/>
    <property type="molecule type" value="Genomic_DNA"/>
</dbReference>
<feature type="region of interest" description="Disordered" evidence="1">
    <location>
        <begin position="1"/>
        <end position="23"/>
    </location>
</feature>
<protein>
    <submittedName>
        <fullName evidence="2">Uncharacterized protein</fullName>
    </submittedName>
</protein>
<name>A0ABQ9ZZ45_9CRUS</name>
<proteinExistence type="predicted"/>
<feature type="compositionally biased region" description="Basic and acidic residues" evidence="1">
    <location>
        <begin position="10"/>
        <end position="23"/>
    </location>
</feature>
<evidence type="ECO:0000313" key="3">
    <source>
        <dbReference type="Proteomes" id="UP001234178"/>
    </source>
</evidence>
<gene>
    <name evidence="2" type="ORF">OUZ56_000250</name>
</gene>
<comment type="caution">
    <text evidence="2">The sequence shown here is derived from an EMBL/GenBank/DDBJ whole genome shotgun (WGS) entry which is preliminary data.</text>
</comment>
<accession>A0ABQ9ZZ45</accession>